<evidence type="ECO:0000256" key="2">
    <source>
        <dbReference type="ARBA" id="ARBA00022722"/>
    </source>
</evidence>
<comment type="caution">
    <text evidence="5">The sequence shown here is derived from an EMBL/GenBank/DDBJ whole genome shotgun (WGS) entry which is preliminary data.</text>
</comment>
<protein>
    <recommendedName>
        <fullName evidence="4">VRR-NUC domain-containing protein</fullName>
    </recommendedName>
</protein>
<comment type="cofactor">
    <cofactor evidence="1">
        <name>Mg(2+)</name>
        <dbReference type="ChEBI" id="CHEBI:18420"/>
    </cofactor>
</comment>
<evidence type="ECO:0000313" key="5">
    <source>
        <dbReference type="EMBL" id="MPM78797.1"/>
    </source>
</evidence>
<dbReference type="AlphaFoldDB" id="A0A645CPG3"/>
<dbReference type="GO" id="GO:0016788">
    <property type="term" value="F:hydrolase activity, acting on ester bonds"/>
    <property type="evidence" value="ECO:0007669"/>
    <property type="project" value="InterPro"/>
</dbReference>
<dbReference type="EMBL" id="VSSQ01028899">
    <property type="protein sequence ID" value="MPM78797.1"/>
    <property type="molecule type" value="Genomic_DNA"/>
</dbReference>
<dbReference type="Pfam" id="PF08774">
    <property type="entry name" value="VRR_NUC"/>
    <property type="match status" value="1"/>
</dbReference>
<dbReference type="InterPro" id="IPR011856">
    <property type="entry name" value="tRNA_endonuc-like_dom_sf"/>
</dbReference>
<dbReference type="SMART" id="SM00990">
    <property type="entry name" value="VRR_NUC"/>
    <property type="match status" value="1"/>
</dbReference>
<reference evidence="5" key="1">
    <citation type="submission" date="2019-08" db="EMBL/GenBank/DDBJ databases">
        <authorList>
            <person name="Kucharzyk K."/>
            <person name="Murdoch R.W."/>
            <person name="Higgins S."/>
            <person name="Loffler F."/>
        </authorList>
    </citation>
    <scope>NUCLEOTIDE SEQUENCE</scope>
</reference>
<accession>A0A645CPG3</accession>
<proteinExistence type="predicted"/>
<name>A0A645CPG3_9ZZZZ</name>
<evidence type="ECO:0000256" key="3">
    <source>
        <dbReference type="ARBA" id="ARBA00022801"/>
    </source>
</evidence>
<evidence type="ECO:0000256" key="1">
    <source>
        <dbReference type="ARBA" id="ARBA00001946"/>
    </source>
</evidence>
<gene>
    <name evidence="5" type="ORF">SDC9_125811</name>
</gene>
<keyword evidence="2" id="KW-0540">Nuclease</keyword>
<organism evidence="5">
    <name type="scientific">bioreactor metagenome</name>
    <dbReference type="NCBI Taxonomy" id="1076179"/>
    <lineage>
        <taxon>unclassified sequences</taxon>
        <taxon>metagenomes</taxon>
        <taxon>ecological metagenomes</taxon>
    </lineage>
</organism>
<keyword evidence="3" id="KW-0378">Hydrolase</keyword>
<sequence>MATTTMPIPTESVEQQILFRWARMQRCRYPELDLLYHIPNGGSRKKAEAGRFKAEGVKAGIPDIFLPVPRDQYHGLYIELKRTKGGRISPEQVMWMEALTKQGYCCAVCKGHEAAIKVILDYLEGRDDWIWAYALQAGREDNR</sequence>
<dbReference type="GO" id="GO:0004518">
    <property type="term" value="F:nuclease activity"/>
    <property type="evidence" value="ECO:0007669"/>
    <property type="project" value="UniProtKB-KW"/>
</dbReference>
<dbReference type="GO" id="GO:0003676">
    <property type="term" value="F:nucleic acid binding"/>
    <property type="evidence" value="ECO:0007669"/>
    <property type="project" value="InterPro"/>
</dbReference>
<dbReference type="InterPro" id="IPR014883">
    <property type="entry name" value="VRR_NUC"/>
</dbReference>
<feature type="domain" description="VRR-NUC" evidence="4">
    <location>
        <begin position="8"/>
        <end position="113"/>
    </location>
</feature>
<evidence type="ECO:0000259" key="4">
    <source>
        <dbReference type="SMART" id="SM00990"/>
    </source>
</evidence>
<dbReference type="Gene3D" id="3.40.1350.10">
    <property type="match status" value="1"/>
</dbReference>